<dbReference type="Proteomes" id="UP001221558">
    <property type="component" value="Chromosome"/>
</dbReference>
<name>A0ABY7WLD3_9SPHI</name>
<feature type="transmembrane region" description="Helical" evidence="2">
    <location>
        <begin position="56"/>
        <end position="73"/>
    </location>
</feature>
<keyword evidence="2" id="KW-0812">Transmembrane</keyword>
<proteinExistence type="predicted"/>
<sequence length="226" mass="26811">MEEKKRSSHRLTSKDYLILVGILIGVTVVYFGIYFLLIKGEANEYDKTLYDTSTGLINIVIGAFTIFFVLRTYQSQREQIIKQEIQIDEQREQLKKNDRDVEFNRLVDIFYRQIDFLLPNIHTELYKALTLRLLHYDYSDADKKSFINQEKSKILSYYTILKEQLEIFKTLLNTSELPILEREYIKMILVFNIGTEFFVLMREIKRLSSILDDIEPSIEAVRNPLN</sequence>
<evidence type="ECO:0000256" key="1">
    <source>
        <dbReference type="SAM" id="Coils"/>
    </source>
</evidence>
<keyword evidence="1" id="KW-0175">Coiled coil</keyword>
<evidence type="ECO:0000256" key="2">
    <source>
        <dbReference type="SAM" id="Phobius"/>
    </source>
</evidence>
<gene>
    <name evidence="3" type="ORF">PQ465_08545</name>
</gene>
<evidence type="ECO:0000313" key="4">
    <source>
        <dbReference type="Proteomes" id="UP001221558"/>
    </source>
</evidence>
<keyword evidence="2" id="KW-0472">Membrane</keyword>
<keyword evidence="4" id="KW-1185">Reference proteome</keyword>
<organism evidence="3 4">
    <name type="scientific">Sphingobacterium oryzagri</name>
    <dbReference type="NCBI Taxonomy" id="3025669"/>
    <lineage>
        <taxon>Bacteria</taxon>
        <taxon>Pseudomonadati</taxon>
        <taxon>Bacteroidota</taxon>
        <taxon>Sphingobacteriia</taxon>
        <taxon>Sphingobacteriales</taxon>
        <taxon>Sphingobacteriaceae</taxon>
        <taxon>Sphingobacterium</taxon>
    </lineage>
</organism>
<dbReference type="EMBL" id="CP117880">
    <property type="protein sequence ID" value="WDF70411.1"/>
    <property type="molecule type" value="Genomic_DNA"/>
</dbReference>
<feature type="transmembrane region" description="Helical" evidence="2">
    <location>
        <begin position="16"/>
        <end position="36"/>
    </location>
</feature>
<keyword evidence="2" id="KW-1133">Transmembrane helix</keyword>
<evidence type="ECO:0008006" key="5">
    <source>
        <dbReference type="Google" id="ProtNLM"/>
    </source>
</evidence>
<dbReference type="RefSeq" id="WP_274269120.1">
    <property type="nucleotide sequence ID" value="NZ_CP117880.1"/>
</dbReference>
<evidence type="ECO:0000313" key="3">
    <source>
        <dbReference type="EMBL" id="WDF70411.1"/>
    </source>
</evidence>
<feature type="coiled-coil region" evidence="1">
    <location>
        <begin position="73"/>
        <end position="100"/>
    </location>
</feature>
<reference evidence="3 4" key="1">
    <citation type="submission" date="2023-02" db="EMBL/GenBank/DDBJ databases">
        <title>Genome sequence of Sphingobacterium sp. KACC 22765.</title>
        <authorList>
            <person name="Kim S."/>
            <person name="Heo J."/>
            <person name="Kwon S.-W."/>
        </authorList>
    </citation>
    <scope>NUCLEOTIDE SEQUENCE [LARGE SCALE GENOMIC DNA]</scope>
    <source>
        <strain evidence="3 4">KACC 22765</strain>
    </source>
</reference>
<protein>
    <recommendedName>
        <fullName evidence="5">DUF4760 domain-containing protein</fullName>
    </recommendedName>
</protein>
<accession>A0ABY7WLD3</accession>